<proteinExistence type="inferred from homology"/>
<dbReference type="SMR" id="A0A0M4EE74"/>
<dbReference type="Pfam" id="PF01900">
    <property type="entry name" value="RNase_P_Rpp14"/>
    <property type="match status" value="1"/>
</dbReference>
<evidence type="ECO:0000256" key="2">
    <source>
        <dbReference type="ARBA" id="ARBA00022694"/>
    </source>
</evidence>
<dbReference type="EMBL" id="CP012526">
    <property type="protein sequence ID" value="ALC46254.1"/>
    <property type="molecule type" value="Genomic_DNA"/>
</dbReference>
<dbReference type="GO" id="GO:0001682">
    <property type="term" value="P:tRNA 5'-leader removal"/>
    <property type="evidence" value="ECO:0007669"/>
    <property type="project" value="InterPro"/>
</dbReference>
<protein>
    <submittedName>
        <fullName evidence="3">CG34317</fullName>
    </submittedName>
</protein>
<dbReference type="PANTHER" id="PTHR15441">
    <property type="entry name" value="RIBONUCLEASE P PROTEIN SUBUNIT P14"/>
    <property type="match status" value="1"/>
</dbReference>
<dbReference type="GO" id="GO:0005730">
    <property type="term" value="C:nucleolus"/>
    <property type="evidence" value="ECO:0007669"/>
    <property type="project" value="TreeGrafter"/>
</dbReference>
<dbReference type="GO" id="GO:0033204">
    <property type="term" value="F:ribonuclease P RNA binding"/>
    <property type="evidence" value="ECO:0007669"/>
    <property type="project" value="TreeGrafter"/>
</dbReference>
<dbReference type="PANTHER" id="PTHR15441:SF1">
    <property type="entry name" value="RIBONUCLEASE P PROTEIN SUBUNIT P14"/>
    <property type="match status" value="1"/>
</dbReference>
<gene>
    <name evidence="3" type="ORF">Dbus_chr3Rg1004</name>
</gene>
<reference evidence="3 4" key="1">
    <citation type="submission" date="2015-08" db="EMBL/GenBank/DDBJ databases">
        <title>Ancestral chromatin configuration constrains chromatin evolution on differentiating sex chromosomes in Drosophila.</title>
        <authorList>
            <person name="Zhou Q."/>
            <person name="Bachtrog D."/>
        </authorList>
    </citation>
    <scope>NUCLEOTIDE SEQUENCE [LARGE SCALE GENOMIC DNA]</scope>
    <source>
        <tissue evidence="3">Whole larvae</tissue>
    </source>
</reference>
<dbReference type="SUPFAM" id="SSF160350">
    <property type="entry name" value="Rnp2-like"/>
    <property type="match status" value="1"/>
</dbReference>
<evidence type="ECO:0000256" key="1">
    <source>
        <dbReference type="ARBA" id="ARBA00010800"/>
    </source>
</evidence>
<evidence type="ECO:0000313" key="3">
    <source>
        <dbReference type="EMBL" id="ALC46254.1"/>
    </source>
</evidence>
<keyword evidence="2" id="KW-0819">tRNA processing</keyword>
<dbReference type="Proteomes" id="UP000494163">
    <property type="component" value="Chromosome 3R"/>
</dbReference>
<dbReference type="InterPro" id="IPR038085">
    <property type="entry name" value="Rnp2-like_sf"/>
</dbReference>
<dbReference type="InterPro" id="IPR002759">
    <property type="entry name" value="Pop5/Rpp14/Rnp2-like"/>
</dbReference>
<organism evidence="3 4">
    <name type="scientific">Drosophila busckii</name>
    <name type="common">Fruit fly</name>
    <dbReference type="NCBI Taxonomy" id="30019"/>
    <lineage>
        <taxon>Eukaryota</taxon>
        <taxon>Metazoa</taxon>
        <taxon>Ecdysozoa</taxon>
        <taxon>Arthropoda</taxon>
        <taxon>Hexapoda</taxon>
        <taxon>Insecta</taxon>
        <taxon>Pterygota</taxon>
        <taxon>Neoptera</taxon>
        <taxon>Endopterygota</taxon>
        <taxon>Diptera</taxon>
        <taxon>Brachycera</taxon>
        <taxon>Muscomorpha</taxon>
        <taxon>Ephydroidea</taxon>
        <taxon>Drosophilidae</taxon>
        <taxon>Drosophila</taxon>
    </lineage>
</organism>
<evidence type="ECO:0000313" key="4">
    <source>
        <dbReference type="Proteomes" id="UP000494163"/>
    </source>
</evidence>
<comment type="similarity">
    <text evidence="1">Belongs to the eukaryotic/archaeal RNase P protein component 2 family.</text>
</comment>
<dbReference type="Gene3D" id="3.30.70.3250">
    <property type="entry name" value="Ribonuclease P, Pop5 subunit"/>
    <property type="match status" value="1"/>
</dbReference>
<dbReference type="OrthoDB" id="7481291at2759"/>
<sequence>MNAYCYFDVQLKIRHCDTIELTPTYFRGCVLNSLEGFFGEIGGKTTLEIVRFSVEQRRVVFRVPEEFAQRTRTAISLIGHYQEVPCHFQVLQTSKTPLDFDKELDDTPESAQL</sequence>
<dbReference type="AlphaFoldDB" id="A0A0M4EE74"/>
<dbReference type="STRING" id="30019.A0A0M4EE74"/>
<dbReference type="GO" id="GO:0030681">
    <property type="term" value="C:multimeric ribonuclease P complex"/>
    <property type="evidence" value="ECO:0007669"/>
    <property type="project" value="TreeGrafter"/>
</dbReference>
<keyword evidence="4" id="KW-1185">Reference proteome</keyword>
<dbReference type="OMA" id="CHFQVLK"/>
<name>A0A0M4EE74_DROBS</name>
<accession>A0A0M4EE74</accession>